<name>A0A1H6HJC1_MAGFU</name>
<dbReference type="AlphaFoldDB" id="A0A1H6HJC1"/>
<evidence type="ECO:0000256" key="1">
    <source>
        <dbReference type="ARBA" id="ARBA00008027"/>
    </source>
</evidence>
<gene>
    <name evidence="3" type="ORF">SAMN04244559_01579</name>
</gene>
<dbReference type="InterPro" id="IPR007415">
    <property type="entry name" value="Nitrogenase_MoFe_mat_NifZ"/>
</dbReference>
<reference evidence="4" key="1">
    <citation type="submission" date="2016-10" db="EMBL/GenBank/DDBJ databases">
        <authorList>
            <person name="Varghese N."/>
            <person name="Submissions S."/>
        </authorList>
    </citation>
    <scope>NUCLEOTIDE SEQUENCE [LARGE SCALE GENOMIC DNA]</scope>
    <source>
        <strain evidence="4">DSM 13234</strain>
    </source>
</reference>
<evidence type="ECO:0000313" key="3">
    <source>
        <dbReference type="EMBL" id="SEH34268.1"/>
    </source>
</evidence>
<keyword evidence="4" id="KW-1185">Reference proteome</keyword>
<dbReference type="Pfam" id="PF04319">
    <property type="entry name" value="NifZ"/>
    <property type="match status" value="1"/>
</dbReference>
<dbReference type="GO" id="GO:0009399">
    <property type="term" value="P:nitrogen fixation"/>
    <property type="evidence" value="ECO:0007669"/>
    <property type="project" value="InterPro"/>
</dbReference>
<organism evidence="3 4">
    <name type="scientific">Magnetospirillum fulvum</name>
    <name type="common">Rhodospirillum fulvum</name>
    <dbReference type="NCBI Taxonomy" id="1082"/>
    <lineage>
        <taxon>Bacteria</taxon>
        <taxon>Pseudomonadati</taxon>
        <taxon>Pseudomonadota</taxon>
        <taxon>Alphaproteobacteria</taxon>
        <taxon>Rhodospirillales</taxon>
        <taxon>Rhodospirillaceae</taxon>
        <taxon>Magnetospirillum</taxon>
    </lineage>
</organism>
<sequence length="94" mass="10466">MVEQAPVEVWGPPVFEKGDKVVALRDVRNDGTFPGAKMGEVLIRKDEIGYVHSVGSYLNRYYIYAIDFIETARLVGMRAAELKLLEKAPDAPPS</sequence>
<keyword evidence="2" id="KW-0535">Nitrogen fixation</keyword>
<accession>A0A1H6HJC1</accession>
<protein>
    <submittedName>
        <fullName evidence="3">Nitrogen fixation protein NifZ</fullName>
    </submittedName>
</protein>
<evidence type="ECO:0000313" key="4">
    <source>
        <dbReference type="Proteomes" id="UP000182983"/>
    </source>
</evidence>
<evidence type="ECO:0000256" key="2">
    <source>
        <dbReference type="ARBA" id="ARBA00023231"/>
    </source>
</evidence>
<dbReference type="RefSeq" id="WP_074767247.1">
    <property type="nucleotide sequence ID" value="NZ_FNWO01000005.1"/>
</dbReference>
<comment type="similarity">
    <text evidence="1">Belongs to the NifZ family.</text>
</comment>
<dbReference type="Proteomes" id="UP000182983">
    <property type="component" value="Unassembled WGS sequence"/>
</dbReference>
<dbReference type="EMBL" id="FNWO01000005">
    <property type="protein sequence ID" value="SEH34268.1"/>
    <property type="molecule type" value="Genomic_DNA"/>
</dbReference>
<proteinExistence type="inferred from homology"/>
<dbReference type="OrthoDB" id="9801083at2"/>